<sequence>GAIEIRWTVGLDPPPSGGVVSLLEEGVPGAEPPEPLTGTCALSPGGTATVPFRVHPWRPLFQRVDPPRVFWRDPLGLAEVEVRVRGEGVLLERYPPELRRLRQVNLRRTTVLPGEVRSQRTGTSGDFNTLRPYSPGDGRRTINWWASARRGQWMSNEYLAERSGELLLILDLRTGEPPVPGLEHLLGVGRAACVGIARELLREKTRVGLALFTEFPQVLPLGTGRL</sequence>
<feature type="non-terminal residue" evidence="2">
    <location>
        <position position="1"/>
    </location>
</feature>
<comment type="caution">
    <text evidence="2">The sequence shown here is derived from an EMBL/GenBank/DDBJ whole genome shotgun (WGS) entry which is preliminary data.</text>
</comment>
<name>T1AAH3_9ZZZZ</name>
<evidence type="ECO:0000313" key="2">
    <source>
        <dbReference type="EMBL" id="EQD57681.1"/>
    </source>
</evidence>
<evidence type="ECO:0000259" key="1">
    <source>
        <dbReference type="Pfam" id="PF01882"/>
    </source>
</evidence>
<dbReference type="InterPro" id="IPR002881">
    <property type="entry name" value="DUF58"/>
</dbReference>
<reference evidence="2" key="2">
    <citation type="journal article" date="2014" name="ISME J.">
        <title>Microbial stratification in low pH oxic and suboxic macroscopic growths along an acid mine drainage.</title>
        <authorList>
            <person name="Mendez-Garcia C."/>
            <person name="Mesa V."/>
            <person name="Sprenger R.R."/>
            <person name="Richter M."/>
            <person name="Diez M.S."/>
            <person name="Solano J."/>
            <person name="Bargiela R."/>
            <person name="Golyshina O.V."/>
            <person name="Manteca A."/>
            <person name="Ramos J.L."/>
            <person name="Gallego J.R."/>
            <person name="Llorente I."/>
            <person name="Martins Dos Santos V.A."/>
            <person name="Jensen O.N."/>
            <person name="Pelaez A.I."/>
            <person name="Sanchez J."/>
            <person name="Ferrer M."/>
        </authorList>
    </citation>
    <scope>NUCLEOTIDE SEQUENCE</scope>
</reference>
<dbReference type="EMBL" id="AUZY01005686">
    <property type="protein sequence ID" value="EQD57681.1"/>
    <property type="molecule type" value="Genomic_DNA"/>
</dbReference>
<organism evidence="2">
    <name type="scientific">mine drainage metagenome</name>
    <dbReference type="NCBI Taxonomy" id="410659"/>
    <lineage>
        <taxon>unclassified sequences</taxon>
        <taxon>metagenomes</taxon>
        <taxon>ecological metagenomes</taxon>
    </lineage>
</organism>
<protein>
    <submittedName>
        <fullName evidence="2">Protein containing DUF58</fullName>
    </submittedName>
</protein>
<reference evidence="2" key="1">
    <citation type="submission" date="2013-08" db="EMBL/GenBank/DDBJ databases">
        <authorList>
            <person name="Mendez C."/>
            <person name="Richter M."/>
            <person name="Ferrer M."/>
            <person name="Sanchez J."/>
        </authorList>
    </citation>
    <scope>NUCLEOTIDE SEQUENCE</scope>
</reference>
<gene>
    <name evidence="2" type="ORF">B1B_08678</name>
</gene>
<dbReference type="PANTHER" id="PTHR33608:SF14">
    <property type="entry name" value="POSSIBLE CONSERVED SECRETED PROTEIN"/>
    <property type="match status" value="1"/>
</dbReference>
<proteinExistence type="predicted"/>
<dbReference type="AlphaFoldDB" id="T1AAH3"/>
<dbReference type="PANTHER" id="PTHR33608">
    <property type="entry name" value="BLL2464 PROTEIN"/>
    <property type="match status" value="1"/>
</dbReference>
<feature type="non-terminal residue" evidence="2">
    <location>
        <position position="226"/>
    </location>
</feature>
<accession>T1AAH3</accession>
<feature type="domain" description="DUF58" evidence="1">
    <location>
        <begin position="130"/>
        <end position="225"/>
    </location>
</feature>
<dbReference type="Pfam" id="PF01882">
    <property type="entry name" value="DUF58"/>
    <property type="match status" value="1"/>
</dbReference>